<keyword evidence="12" id="KW-0460">Magnesium</keyword>
<evidence type="ECO:0000256" key="11">
    <source>
        <dbReference type="ARBA" id="ARBA00022840"/>
    </source>
</evidence>
<dbReference type="PROSITE" id="PS00107">
    <property type="entry name" value="PROTEIN_KINASE_ATP"/>
    <property type="match status" value="1"/>
</dbReference>
<feature type="domain" description="RING-type" evidence="21">
    <location>
        <begin position="443"/>
        <end position="492"/>
    </location>
</feature>
<keyword evidence="9 24" id="KW-0418">Kinase</keyword>
<dbReference type="RefSeq" id="XP_019503759.1">
    <property type="nucleotide sequence ID" value="XM_019648214.1"/>
</dbReference>
<evidence type="ECO:0000256" key="19">
    <source>
        <dbReference type="SAM" id="MobiDB-lite"/>
    </source>
</evidence>
<dbReference type="FunFam" id="1.10.510.10:FF:000286">
    <property type="entry name" value="Mitogen-activated protein kinase kinase kinase 1 (Predicted)"/>
    <property type="match status" value="1"/>
</dbReference>
<dbReference type="CDD" id="cd16494">
    <property type="entry name" value="RING-CH-C4HC3_ZSWM2"/>
    <property type="match status" value="1"/>
</dbReference>
<dbReference type="InterPro" id="IPR050538">
    <property type="entry name" value="MAP_kinase_kinase_kinase"/>
</dbReference>
<dbReference type="SUPFAM" id="SSF56112">
    <property type="entry name" value="Protein kinase-like (PK-like)"/>
    <property type="match status" value="1"/>
</dbReference>
<feature type="compositionally biased region" description="Low complexity" evidence="19">
    <location>
        <begin position="250"/>
        <end position="260"/>
    </location>
</feature>
<comment type="similarity">
    <text evidence="2">Belongs to the protein kinase superfamily. STE Ser/Thr protein kinase family. MAP kinase kinase kinase subfamily.</text>
</comment>
<feature type="compositionally biased region" description="Polar residues" evidence="19">
    <location>
        <begin position="1037"/>
        <end position="1053"/>
    </location>
</feature>
<feature type="domain" description="SWIM-type" evidence="22">
    <location>
        <begin position="338"/>
        <end position="366"/>
    </location>
</feature>
<dbReference type="Gene3D" id="1.10.510.10">
    <property type="entry name" value="Transferase(Phosphotransferase) domain 1"/>
    <property type="match status" value="1"/>
</dbReference>
<keyword evidence="13" id="KW-0007">Acetylation</keyword>
<keyword evidence="23" id="KW-1185">Reference proteome</keyword>
<keyword evidence="3" id="KW-0723">Serine/threonine-protein kinase</keyword>
<dbReference type="InterPro" id="IPR011989">
    <property type="entry name" value="ARM-like"/>
</dbReference>
<protein>
    <recommendedName>
        <fullName evidence="15">Mitogen-activated protein kinase kinase kinase 1</fullName>
    </recommendedName>
    <alternativeName>
        <fullName evidence="16">MAPK/ERK kinase kinase 1</fullName>
    </alternativeName>
</protein>
<dbReference type="Pfam" id="PF04434">
    <property type="entry name" value="SWIM"/>
    <property type="match status" value="1"/>
</dbReference>
<dbReference type="InterPro" id="IPR017441">
    <property type="entry name" value="Protein_kinase_ATP_BS"/>
</dbReference>
<gene>
    <name evidence="24" type="primary">MAP3K1</name>
</gene>
<evidence type="ECO:0000256" key="15">
    <source>
        <dbReference type="ARBA" id="ARBA00069058"/>
    </source>
</evidence>
<dbReference type="GO" id="GO:0008270">
    <property type="term" value="F:zinc ion binding"/>
    <property type="evidence" value="ECO:0007669"/>
    <property type="project" value="UniProtKB-KW"/>
</dbReference>
<evidence type="ECO:0000256" key="10">
    <source>
        <dbReference type="ARBA" id="ARBA00022833"/>
    </source>
</evidence>
<dbReference type="FunFam" id="1.25.10.10:FF:000122">
    <property type="entry name" value="Mitogen-activated protein kinase kinase kinase 1 (Predicted)"/>
    <property type="match status" value="1"/>
</dbReference>
<name>A0A8B7RRN9_HIPAR</name>
<dbReference type="PROSITE" id="PS50089">
    <property type="entry name" value="ZF_RING_2"/>
    <property type="match status" value="1"/>
</dbReference>
<dbReference type="SMART" id="SM00220">
    <property type="entry name" value="S_TKc"/>
    <property type="match status" value="1"/>
</dbReference>
<feature type="compositionally biased region" description="Polar residues" evidence="19">
    <location>
        <begin position="891"/>
        <end position="904"/>
    </location>
</feature>
<dbReference type="InterPro" id="IPR001841">
    <property type="entry name" value="Znf_RING"/>
</dbReference>
<evidence type="ECO:0000313" key="23">
    <source>
        <dbReference type="Proteomes" id="UP000694851"/>
    </source>
</evidence>
<feature type="compositionally biased region" description="Polar residues" evidence="19">
    <location>
        <begin position="224"/>
        <end position="243"/>
    </location>
</feature>
<accession>A0A8B7RRN9</accession>
<dbReference type="GO" id="GO:0007166">
    <property type="term" value="P:cell surface receptor signaling pathway"/>
    <property type="evidence" value="ECO:0007669"/>
    <property type="project" value="UniProtKB-ARBA"/>
</dbReference>
<keyword evidence="10" id="KW-0862">Zinc</keyword>
<dbReference type="PROSITE" id="PS50966">
    <property type="entry name" value="ZF_SWIM"/>
    <property type="match status" value="1"/>
</dbReference>
<dbReference type="CDD" id="cd06630">
    <property type="entry name" value="STKc_MEKK1"/>
    <property type="match status" value="1"/>
</dbReference>
<dbReference type="FunFam" id="3.30.40.10:FF:000223">
    <property type="entry name" value="Mitogen-activated protein kinase kinase kinase 1 (Predicted)"/>
    <property type="match status" value="1"/>
</dbReference>
<dbReference type="InterPro" id="IPR008271">
    <property type="entry name" value="Ser/Thr_kinase_AS"/>
</dbReference>
<evidence type="ECO:0000259" key="20">
    <source>
        <dbReference type="PROSITE" id="PS50011"/>
    </source>
</evidence>
<dbReference type="InterPro" id="IPR007527">
    <property type="entry name" value="Znf_SWIM"/>
</dbReference>
<dbReference type="InterPro" id="IPR000719">
    <property type="entry name" value="Prot_kinase_dom"/>
</dbReference>
<organism evidence="23 24">
    <name type="scientific">Hipposideros armiger</name>
    <name type="common">Great Himalayan leaf-nosed bat</name>
    <dbReference type="NCBI Taxonomy" id="186990"/>
    <lineage>
        <taxon>Eukaryota</taxon>
        <taxon>Metazoa</taxon>
        <taxon>Chordata</taxon>
        <taxon>Craniata</taxon>
        <taxon>Vertebrata</taxon>
        <taxon>Euteleostomi</taxon>
        <taxon>Mammalia</taxon>
        <taxon>Eutheria</taxon>
        <taxon>Laurasiatheria</taxon>
        <taxon>Chiroptera</taxon>
        <taxon>Yinpterochiroptera</taxon>
        <taxon>Rhinolophoidea</taxon>
        <taxon>Hipposideridae</taxon>
        <taxon>Hipposideros</taxon>
    </lineage>
</organism>
<dbReference type="OrthoDB" id="1269963at2759"/>
<dbReference type="Gene3D" id="3.30.40.10">
    <property type="entry name" value="Zinc/RING finger domain, C3HC4 (zinc finger)"/>
    <property type="match status" value="1"/>
</dbReference>
<dbReference type="GO" id="GO:0004709">
    <property type="term" value="F:MAP kinase kinase kinase activity"/>
    <property type="evidence" value="ECO:0007669"/>
    <property type="project" value="UniProtKB-ARBA"/>
</dbReference>
<dbReference type="InterPro" id="IPR013083">
    <property type="entry name" value="Znf_RING/FYVE/PHD"/>
</dbReference>
<dbReference type="SUPFAM" id="SSF57850">
    <property type="entry name" value="RING/U-box"/>
    <property type="match status" value="1"/>
</dbReference>
<comment type="function">
    <text evidence="14">Component of a protein kinase signal transduction cascade. Activates the ERK and JNK kinase pathways by phosphorylation of MAP2K1 and MAP2K4. May phosphorylate the MAPK8/JNK1 kinase. Activates CHUK and IKBKB, the central protein kinases of the NF-kappa-B pathway.</text>
</comment>
<evidence type="ECO:0000259" key="22">
    <source>
        <dbReference type="PROSITE" id="PS50966"/>
    </source>
</evidence>
<dbReference type="Proteomes" id="UP000694851">
    <property type="component" value="Unplaced"/>
</dbReference>
<evidence type="ECO:0000256" key="7">
    <source>
        <dbReference type="ARBA" id="ARBA00022741"/>
    </source>
</evidence>
<feature type="region of interest" description="Disordered" evidence="19">
    <location>
        <begin position="416"/>
        <end position="436"/>
    </location>
</feature>
<keyword evidence="4" id="KW-0597">Phosphoprotein</keyword>
<feature type="region of interest" description="Disordered" evidence="19">
    <location>
        <begin position="939"/>
        <end position="1101"/>
    </location>
</feature>
<feature type="compositionally biased region" description="Polar residues" evidence="19">
    <location>
        <begin position="1013"/>
        <end position="1029"/>
    </location>
</feature>
<evidence type="ECO:0000256" key="4">
    <source>
        <dbReference type="ARBA" id="ARBA00022553"/>
    </source>
</evidence>
<evidence type="ECO:0000259" key="21">
    <source>
        <dbReference type="PROSITE" id="PS50089"/>
    </source>
</evidence>
<feature type="compositionally biased region" description="Low complexity" evidence="19">
    <location>
        <begin position="30"/>
        <end position="41"/>
    </location>
</feature>
<evidence type="ECO:0000256" key="9">
    <source>
        <dbReference type="ARBA" id="ARBA00022777"/>
    </source>
</evidence>
<feature type="compositionally biased region" description="Polar residues" evidence="19">
    <location>
        <begin position="961"/>
        <end position="972"/>
    </location>
</feature>
<keyword evidence="11 18" id="KW-0067">ATP-binding</keyword>
<dbReference type="CTD" id="4214"/>
<feature type="compositionally biased region" description="Low complexity" evidence="19">
    <location>
        <begin position="977"/>
        <end position="995"/>
    </location>
</feature>
<keyword evidence="6" id="KW-0479">Metal-binding</keyword>
<feature type="compositionally biased region" description="Low complexity" evidence="19">
    <location>
        <begin position="78"/>
        <end position="101"/>
    </location>
</feature>
<reference evidence="24" key="1">
    <citation type="submission" date="2025-08" db="UniProtKB">
        <authorList>
            <consortium name="RefSeq"/>
        </authorList>
    </citation>
    <scope>IDENTIFICATION</scope>
    <source>
        <tissue evidence="24">Muscle</tissue>
    </source>
</reference>
<evidence type="ECO:0000256" key="16">
    <source>
        <dbReference type="ARBA" id="ARBA00083881"/>
    </source>
</evidence>
<keyword evidence="7 18" id="KW-0547">Nucleotide-binding</keyword>
<evidence type="ECO:0000256" key="12">
    <source>
        <dbReference type="ARBA" id="ARBA00022842"/>
    </source>
</evidence>
<dbReference type="InterPro" id="IPR016024">
    <property type="entry name" value="ARM-type_fold"/>
</dbReference>
<sequence>MAAAAGNRASSSGFPGAGVASPEAGDSGGSPKASSVPVAAAGLLREAGSGGRERTDWRRRQLRKVRSVELDQLPEPPLFLAASPLSSSTSPSPEPTDAAASGIGFQPVAVLPPHGAPSRSGAHPSDSAVASDSGAPSPTGAEPGEKRTPATEPPPAAAPAGREMENKETLKGLHKMDDRPEERMIREKLKATCMPAWKHEWLERRNRRGPVVVKPIPIKGDGSEINNLATESQGEGQASTTSPAPKGRRSPSPGSSPSGRTVKSESPGVRRKRVSPVPFQSGRITPPRRAPSPDGFSPYSPEETNRRVNKVMRARLYLLQQIGPNSFLIGGDSPDNKYRVFIGPQNCSCGRGTFCIHLLFVMLRVFQLEPSDPMLWRKTLKNFEVESLFQKYHSRRSSRIKAPSRNTIQKFVSRMSNSHTLSSSSTSTSSSENSIKDEEEQMCPICLLGMLDEESLTVCEDGCRNKLHHHCMSIWAEECRRNREPLICPLCRSKWRSHDFYSHELSSPVDSPSSLRAAQQQTVQQQPLAGPQRRNQESNFNLTHYGTQQIPPAYKDLAEPWIQVFGMELVGCLFSRNWNVREMALRRLSHDVSGALLLANGESTGNSGSNGGSSSSAGAASGSSQTSISGDVVEACCNVLSMVCADPVYKVYVAALKTLRAMLVYTPCHSLAERIKLQRLLRPVVDTILVKCADANSRTSQLSISTLLELCKGQAGELAVGREILKAGSIGIGGVDYVLNCILGNQMESNNWQELLGRLCLIDRLLLEFPAEFYPHIVSTDVSQAEPVEVRYKKLLSLLTFALQSIDNSHSMVGKLSRRIYLSSARMVTAVPHVFSKLLEMLNVSSSTHFTRMRRRLMAIADEVEIAEAIQLGIEDTLDGRHDSFLQASVPNSYPETMENSSLECTDHSEKNGKGLCATKLSASSEDISDRLANISVGLSSSTTMEQPKPMVQTKGRPHSQCLNSSPLSHHSQLMFPALSTPSSSAPSVSAGTATDVSKHRPQGFIPCKIPSASPQTQRKFSLQFQRNCSENKDSNKLSPIFTQSRPLPSSNIHRPKPSRPTPGNTSKQGDASKNSMTLDLNSTSKCDDSFGSSSNSTNAVIPSDETVFTPVEEKCRLDVNTELNSSIEDLLEASMPSSDATVTFKSEVAVLSPEKDENDDTYKDDVNHNQKCKEKMEAEEEEALAIAMAMSASQDALPAVPQLQVENGEDIIIIQQDTPETLPGHTKAKQPYREDTEWLKGQQIGLGAFSSCYQAQDVGTGTLMAVKQVTYVRNTSSEQEEVVEALREEIRMMSHLNHPNIIRMLGATCEKSNYNLFIEWMAGGSVAHLLSKYGAFKESVVINYTEQLLRGLSYLHENQIIHRDVKGANLLIDSTGHRLRIADFGAAARLASKGTGAGEFQGQLLGTIAFMAPEVLRGQQYGRSCDVWSVGCAIIEMACAKPPWNAEKHSNHLALIFKIASATTAPSIPSHLSPGLRDVALRCLELQPQDRPPSRELLKHPVFRTTW</sequence>
<feature type="region of interest" description="Disordered" evidence="19">
    <location>
        <begin position="213"/>
        <end position="304"/>
    </location>
</feature>
<evidence type="ECO:0000256" key="5">
    <source>
        <dbReference type="ARBA" id="ARBA00022679"/>
    </source>
</evidence>
<keyword evidence="5" id="KW-0808">Transferase</keyword>
<dbReference type="KEGG" id="hai:109385705"/>
<feature type="compositionally biased region" description="Polar residues" evidence="19">
    <location>
        <begin position="1062"/>
        <end position="1101"/>
    </location>
</feature>
<feature type="domain" description="Protein kinase" evidence="20">
    <location>
        <begin position="1239"/>
        <end position="1504"/>
    </location>
</feature>
<evidence type="ECO:0000256" key="18">
    <source>
        <dbReference type="PROSITE-ProRule" id="PRU10141"/>
    </source>
</evidence>
<evidence type="ECO:0000256" key="2">
    <source>
        <dbReference type="ARBA" id="ARBA00006529"/>
    </source>
</evidence>
<evidence type="ECO:0000256" key="1">
    <source>
        <dbReference type="ARBA" id="ARBA00001946"/>
    </source>
</evidence>
<dbReference type="Gene3D" id="1.25.10.10">
    <property type="entry name" value="Leucine-rich Repeat Variant"/>
    <property type="match status" value="1"/>
</dbReference>
<dbReference type="InterPro" id="IPR011009">
    <property type="entry name" value="Kinase-like_dom_sf"/>
</dbReference>
<evidence type="ECO:0000256" key="13">
    <source>
        <dbReference type="ARBA" id="ARBA00022990"/>
    </source>
</evidence>
<evidence type="ECO:0000256" key="8">
    <source>
        <dbReference type="ARBA" id="ARBA00022771"/>
    </source>
</evidence>
<comment type="cofactor">
    <cofactor evidence="1">
        <name>Mg(2+)</name>
        <dbReference type="ChEBI" id="CHEBI:18420"/>
    </cofactor>
</comment>
<proteinExistence type="inferred from homology"/>
<evidence type="ECO:0000256" key="14">
    <source>
        <dbReference type="ARBA" id="ARBA00054158"/>
    </source>
</evidence>
<feature type="compositionally biased region" description="Low complexity" evidence="19">
    <location>
        <begin position="1"/>
        <end position="13"/>
    </location>
</feature>
<evidence type="ECO:0000256" key="17">
    <source>
        <dbReference type="PROSITE-ProRule" id="PRU00175"/>
    </source>
</evidence>
<dbReference type="PROSITE" id="PS50011">
    <property type="entry name" value="PROTEIN_KINASE_DOM"/>
    <property type="match status" value="1"/>
</dbReference>
<dbReference type="SUPFAM" id="SSF48371">
    <property type="entry name" value="ARM repeat"/>
    <property type="match status" value="1"/>
</dbReference>
<dbReference type="GO" id="GO:0005524">
    <property type="term" value="F:ATP binding"/>
    <property type="evidence" value="ECO:0007669"/>
    <property type="project" value="UniProtKB-UniRule"/>
</dbReference>
<feature type="binding site" evidence="18">
    <location>
        <position position="1268"/>
    </location>
    <ligand>
        <name>ATP</name>
        <dbReference type="ChEBI" id="CHEBI:30616"/>
    </ligand>
</feature>
<dbReference type="PROSITE" id="PS00108">
    <property type="entry name" value="PROTEIN_KINASE_ST"/>
    <property type="match status" value="1"/>
</dbReference>
<feature type="compositionally biased region" description="Low complexity" evidence="19">
    <location>
        <begin position="416"/>
        <end position="433"/>
    </location>
</feature>
<evidence type="ECO:0000256" key="6">
    <source>
        <dbReference type="ARBA" id="ARBA00022723"/>
    </source>
</evidence>
<keyword evidence="8 17" id="KW-0863">Zinc-finger</keyword>
<feature type="region of interest" description="Disordered" evidence="19">
    <location>
        <begin position="1"/>
        <end position="189"/>
    </location>
</feature>
<feature type="compositionally biased region" description="Basic and acidic residues" evidence="19">
    <location>
        <begin position="162"/>
        <end position="189"/>
    </location>
</feature>
<evidence type="ECO:0000256" key="3">
    <source>
        <dbReference type="ARBA" id="ARBA00022527"/>
    </source>
</evidence>
<dbReference type="Pfam" id="PF21040">
    <property type="entry name" value="CEP104-like_TOG"/>
    <property type="match status" value="1"/>
</dbReference>
<evidence type="ECO:0000313" key="24">
    <source>
        <dbReference type="RefSeq" id="XP_019503759.1"/>
    </source>
</evidence>
<feature type="region of interest" description="Disordered" evidence="19">
    <location>
        <begin position="510"/>
        <end position="535"/>
    </location>
</feature>
<dbReference type="GeneID" id="109385705"/>
<dbReference type="PANTHER" id="PTHR48016">
    <property type="entry name" value="MAP KINASE KINASE KINASE SSK2-RELATED-RELATED"/>
    <property type="match status" value="1"/>
</dbReference>
<feature type="region of interest" description="Disordered" evidence="19">
    <location>
        <begin position="891"/>
        <end position="910"/>
    </location>
</feature>
<dbReference type="GO" id="GO:0005829">
    <property type="term" value="C:cytosol"/>
    <property type="evidence" value="ECO:0007669"/>
    <property type="project" value="UniProtKB-ARBA"/>
</dbReference>
<dbReference type="Pfam" id="PF00069">
    <property type="entry name" value="Pkinase"/>
    <property type="match status" value="1"/>
</dbReference>